<organism evidence="3 4">
    <name type="scientific">Companilactobacillus allii</name>
    <dbReference type="NCBI Taxonomy" id="1847728"/>
    <lineage>
        <taxon>Bacteria</taxon>
        <taxon>Bacillati</taxon>
        <taxon>Bacillota</taxon>
        <taxon>Bacilli</taxon>
        <taxon>Lactobacillales</taxon>
        <taxon>Lactobacillaceae</taxon>
        <taxon>Companilactobacillus</taxon>
    </lineage>
</organism>
<dbReference type="EMBL" id="CP019323">
    <property type="protein sequence ID" value="APX72262.1"/>
    <property type="molecule type" value="Genomic_DNA"/>
</dbReference>
<sequence length="341" mass="39407">MGKFTKRTYSPKNGDTHMNNNLVSSKIKKITRNDVEITINYIDSVGSPLAKPVSLKGHYNDNLDMPWKTIPGYVLSSVQNFQQTFIPNDDGIYLIYFKQMAAPVVVYHRNTNGELISDPQYLYGELNKDYQAKPLAEAERFLVDYPKKSKGHFSSHVQEYEFVYNTIPFVKYDIKKNLFIKTNDNVDVFNEPGSKIALKLPLPHDSNWRVYKALKETYSNTIWYNLGGSTWIPSSENISTVVLKQYSEEQQSISSPLNVNAENISYIYQIIDSMPINRSSQILYYSDQNVTAWETPYGNMDNKRYFGGQKVFVKRLIQLDNSSVWAELEDGYYIESKYLNL</sequence>
<accession>A0A1P8Q2Z9</accession>
<dbReference type="STRING" id="1847728.BTM29_06670"/>
<evidence type="ECO:0000259" key="2">
    <source>
        <dbReference type="Pfam" id="PF06458"/>
    </source>
</evidence>
<dbReference type="Proteomes" id="UP000187499">
    <property type="component" value="Chromosome"/>
</dbReference>
<dbReference type="AlphaFoldDB" id="A0A1P8Q2Z9"/>
<dbReference type="Pfam" id="PF06458">
    <property type="entry name" value="MucBP"/>
    <property type="match status" value="2"/>
</dbReference>
<reference evidence="4" key="1">
    <citation type="submission" date="2016-12" db="EMBL/GenBank/DDBJ databases">
        <authorList>
            <person name="Jung M.Y."/>
            <person name="Lee S.H."/>
        </authorList>
    </citation>
    <scope>NUCLEOTIDE SEQUENCE [LARGE SCALE GENOMIC DNA]</scope>
    <source>
        <strain evidence="4">WiKim39</strain>
    </source>
</reference>
<dbReference type="InterPro" id="IPR009459">
    <property type="entry name" value="MucBP_dom"/>
</dbReference>
<name>A0A1P8Q2Z9_9LACO</name>
<feature type="domain" description="MucBP" evidence="2">
    <location>
        <begin position="103"/>
        <end position="164"/>
    </location>
</feature>
<evidence type="ECO:0000256" key="1">
    <source>
        <dbReference type="ARBA" id="ARBA00022737"/>
    </source>
</evidence>
<feature type="domain" description="MucBP" evidence="2">
    <location>
        <begin position="37"/>
        <end position="81"/>
    </location>
</feature>
<proteinExistence type="predicted"/>
<evidence type="ECO:0000313" key="3">
    <source>
        <dbReference type="EMBL" id="APX72262.1"/>
    </source>
</evidence>
<evidence type="ECO:0000313" key="4">
    <source>
        <dbReference type="Proteomes" id="UP000187499"/>
    </source>
</evidence>
<keyword evidence="1" id="KW-0677">Repeat</keyword>
<dbReference type="Gene3D" id="3.10.20.320">
    <property type="entry name" value="Putative peptidoglycan bound protein (lpxtg motif)"/>
    <property type="match status" value="1"/>
</dbReference>
<protein>
    <recommendedName>
        <fullName evidence="2">MucBP domain-containing protein</fullName>
    </recommendedName>
</protein>
<keyword evidence="4" id="KW-1185">Reference proteome</keyword>
<dbReference type="KEGG" id="lalw:BTM29_06670"/>
<gene>
    <name evidence="3" type="ORF">BTM29_06670</name>
</gene>